<dbReference type="EMBL" id="JBAHYK010000074">
    <property type="protein sequence ID" value="KAL0579019.1"/>
    <property type="molecule type" value="Genomic_DNA"/>
</dbReference>
<proteinExistence type="predicted"/>
<accession>A0ABR3FU40</accession>
<name>A0ABR3FU40_9AGAR</name>
<keyword evidence="3" id="KW-1185">Reference proteome</keyword>
<feature type="region of interest" description="Disordered" evidence="1">
    <location>
        <begin position="1"/>
        <end position="83"/>
    </location>
</feature>
<feature type="compositionally biased region" description="Pro residues" evidence="1">
    <location>
        <begin position="72"/>
        <end position="83"/>
    </location>
</feature>
<reference evidence="2 3" key="1">
    <citation type="submission" date="2024-02" db="EMBL/GenBank/DDBJ databases">
        <title>A draft genome for the cacao thread blight pathogen Marasmius crinis-equi.</title>
        <authorList>
            <person name="Cohen S.P."/>
            <person name="Baruah I.K."/>
            <person name="Amoako-Attah I."/>
            <person name="Bukari Y."/>
            <person name="Meinhardt L.W."/>
            <person name="Bailey B.A."/>
        </authorList>
    </citation>
    <scope>NUCLEOTIDE SEQUENCE [LARGE SCALE GENOMIC DNA]</scope>
    <source>
        <strain evidence="2 3">GH-76</strain>
    </source>
</reference>
<evidence type="ECO:0000313" key="3">
    <source>
        <dbReference type="Proteomes" id="UP001465976"/>
    </source>
</evidence>
<feature type="compositionally biased region" description="Low complexity" evidence="1">
    <location>
        <begin position="31"/>
        <end position="47"/>
    </location>
</feature>
<sequence length="331" mass="37524">MPKATPPNGTQRQIAPYSTPPSTPQKSFRQPSRIPTSSPSPSPSRGRTRTDTPSRTSERSTSVDLVGLYSIPPTPPPTSPTPEPTWIFNFGRYKEKNLTIADVPWDYIQHLLRNGILEDPRRKGFVGALFDTLREPNRDLELRLVTVRMELPSWLYDAHFAGYGAERRVKDLPDYQVDMLTSMVDMAEAMVQSGFHKGYSPRPPSTCTLPGGSASVRRLRVAISGIPDVRNKEALEELEMGRVELKEISHDTQQRIWRLTSRYALHLKRCLDEVVTSHGAEGMAVGWWEVRDKYARCISGIRETDDGIFLDDSIHWLKLARSRRINAQNDQ</sequence>
<organism evidence="2 3">
    <name type="scientific">Marasmius crinis-equi</name>
    <dbReference type="NCBI Taxonomy" id="585013"/>
    <lineage>
        <taxon>Eukaryota</taxon>
        <taxon>Fungi</taxon>
        <taxon>Dikarya</taxon>
        <taxon>Basidiomycota</taxon>
        <taxon>Agaricomycotina</taxon>
        <taxon>Agaricomycetes</taxon>
        <taxon>Agaricomycetidae</taxon>
        <taxon>Agaricales</taxon>
        <taxon>Marasmiineae</taxon>
        <taxon>Marasmiaceae</taxon>
        <taxon>Marasmius</taxon>
    </lineage>
</organism>
<evidence type="ECO:0000313" key="2">
    <source>
        <dbReference type="EMBL" id="KAL0579019.1"/>
    </source>
</evidence>
<evidence type="ECO:0000256" key="1">
    <source>
        <dbReference type="SAM" id="MobiDB-lite"/>
    </source>
</evidence>
<gene>
    <name evidence="2" type="ORF">V5O48_002962</name>
</gene>
<dbReference type="Proteomes" id="UP001465976">
    <property type="component" value="Unassembled WGS sequence"/>
</dbReference>
<protein>
    <submittedName>
        <fullName evidence="2">Uncharacterized protein</fullName>
    </submittedName>
</protein>
<comment type="caution">
    <text evidence="2">The sequence shown here is derived from an EMBL/GenBank/DDBJ whole genome shotgun (WGS) entry which is preliminary data.</text>
</comment>
<feature type="compositionally biased region" description="Basic and acidic residues" evidence="1">
    <location>
        <begin position="48"/>
        <end position="58"/>
    </location>
</feature>